<feature type="transmembrane region" description="Helical" evidence="1">
    <location>
        <begin position="109"/>
        <end position="127"/>
    </location>
</feature>
<comment type="caution">
    <text evidence="2">The sequence shown here is derived from an EMBL/GenBank/DDBJ whole genome shotgun (WGS) entry which is preliminary data.</text>
</comment>
<dbReference type="OrthoDB" id="5203703at2759"/>
<reference evidence="2 3" key="1">
    <citation type="submission" date="2017-06" db="EMBL/GenBank/DDBJ databases">
        <title>Ant-infecting Ophiocordyceps genomes reveal a high diversity of potential behavioral manipulation genes and a possible major role for enterotoxins.</title>
        <authorList>
            <person name="De Bekker C."/>
            <person name="Evans H.C."/>
            <person name="Brachmann A."/>
            <person name="Hughes D.P."/>
        </authorList>
    </citation>
    <scope>NUCLEOTIDE SEQUENCE [LARGE SCALE GENOMIC DNA]</scope>
    <source>
        <strain evidence="2 3">Map16</strain>
    </source>
</reference>
<evidence type="ECO:0000313" key="2">
    <source>
        <dbReference type="EMBL" id="PHH72790.1"/>
    </source>
</evidence>
<gene>
    <name evidence="2" type="ORF">CDD80_4264</name>
</gene>
<dbReference type="AlphaFoldDB" id="A0A2C5YZ66"/>
<keyword evidence="1" id="KW-0812">Transmembrane</keyword>
<keyword evidence="1" id="KW-1133">Transmembrane helix</keyword>
<sequence>MAIHPSPSIACDPDALPDLDWVPIPKSLTYVAIAGNDTNDVAMASCCRPSSINLVERCVKWCEVPQRVLSQTGGSATEIGHAFGTCLNAGGYRQYILGVHVSAAPPSGAAPWAVVGLFIWLSMAVLLRV</sequence>
<organism evidence="2 3">
    <name type="scientific">Ophiocordyceps camponoti-rufipedis</name>
    <dbReference type="NCBI Taxonomy" id="2004952"/>
    <lineage>
        <taxon>Eukaryota</taxon>
        <taxon>Fungi</taxon>
        <taxon>Dikarya</taxon>
        <taxon>Ascomycota</taxon>
        <taxon>Pezizomycotina</taxon>
        <taxon>Sordariomycetes</taxon>
        <taxon>Hypocreomycetidae</taxon>
        <taxon>Hypocreales</taxon>
        <taxon>Ophiocordycipitaceae</taxon>
        <taxon>Ophiocordyceps</taxon>
    </lineage>
</organism>
<dbReference type="Proteomes" id="UP000226431">
    <property type="component" value="Unassembled WGS sequence"/>
</dbReference>
<dbReference type="EMBL" id="NJES01000393">
    <property type="protein sequence ID" value="PHH72790.1"/>
    <property type="molecule type" value="Genomic_DNA"/>
</dbReference>
<evidence type="ECO:0000313" key="3">
    <source>
        <dbReference type="Proteomes" id="UP000226431"/>
    </source>
</evidence>
<proteinExistence type="predicted"/>
<evidence type="ECO:0000256" key="1">
    <source>
        <dbReference type="SAM" id="Phobius"/>
    </source>
</evidence>
<keyword evidence="1" id="KW-0472">Membrane</keyword>
<keyword evidence="3" id="KW-1185">Reference proteome</keyword>
<accession>A0A2C5YZ66</accession>
<protein>
    <submittedName>
        <fullName evidence="2">Uncharacterized protein</fullName>
    </submittedName>
</protein>
<name>A0A2C5YZ66_9HYPO</name>